<protein>
    <recommendedName>
        <fullName evidence="1">Reverse transcriptase domain-containing protein</fullName>
    </recommendedName>
</protein>
<dbReference type="PROSITE" id="PS50878">
    <property type="entry name" value="RT_POL"/>
    <property type="match status" value="1"/>
</dbReference>
<proteinExistence type="predicted"/>
<evidence type="ECO:0000313" key="3">
    <source>
        <dbReference type="Proteomes" id="UP001066276"/>
    </source>
</evidence>
<gene>
    <name evidence="2" type="ORF">NDU88_007319</name>
</gene>
<dbReference type="PANTHER" id="PTHR47027">
    <property type="entry name" value="REVERSE TRANSCRIPTASE DOMAIN-CONTAINING PROTEIN"/>
    <property type="match status" value="1"/>
</dbReference>
<keyword evidence="3" id="KW-1185">Reference proteome</keyword>
<reference evidence="2" key="1">
    <citation type="journal article" date="2022" name="bioRxiv">
        <title>Sequencing and chromosome-scale assembly of the giantPleurodeles waltlgenome.</title>
        <authorList>
            <person name="Brown T."/>
            <person name="Elewa A."/>
            <person name="Iarovenko S."/>
            <person name="Subramanian E."/>
            <person name="Araus A.J."/>
            <person name="Petzold A."/>
            <person name="Susuki M."/>
            <person name="Suzuki K.-i.T."/>
            <person name="Hayashi T."/>
            <person name="Toyoda A."/>
            <person name="Oliveira C."/>
            <person name="Osipova E."/>
            <person name="Leigh N.D."/>
            <person name="Simon A."/>
            <person name="Yun M.H."/>
        </authorList>
    </citation>
    <scope>NUCLEOTIDE SEQUENCE</scope>
    <source>
        <strain evidence="2">20211129_DDA</strain>
        <tissue evidence="2">Liver</tissue>
    </source>
</reference>
<accession>A0AAV7U1Y3</accession>
<dbReference type="PANTHER" id="PTHR47027:SF20">
    <property type="entry name" value="REVERSE TRANSCRIPTASE-LIKE PROTEIN WITH RNA-DIRECTED DNA POLYMERASE DOMAIN"/>
    <property type="match status" value="1"/>
</dbReference>
<organism evidence="2 3">
    <name type="scientific">Pleurodeles waltl</name>
    <name type="common">Iberian ribbed newt</name>
    <dbReference type="NCBI Taxonomy" id="8319"/>
    <lineage>
        <taxon>Eukaryota</taxon>
        <taxon>Metazoa</taxon>
        <taxon>Chordata</taxon>
        <taxon>Craniata</taxon>
        <taxon>Vertebrata</taxon>
        <taxon>Euteleostomi</taxon>
        <taxon>Amphibia</taxon>
        <taxon>Batrachia</taxon>
        <taxon>Caudata</taxon>
        <taxon>Salamandroidea</taxon>
        <taxon>Salamandridae</taxon>
        <taxon>Pleurodelinae</taxon>
        <taxon>Pleurodeles</taxon>
    </lineage>
</organism>
<dbReference type="InterPro" id="IPR000477">
    <property type="entry name" value="RT_dom"/>
</dbReference>
<name>A0AAV7U1Y3_PLEWA</name>
<feature type="non-terminal residue" evidence="2">
    <location>
        <position position="1"/>
    </location>
</feature>
<feature type="domain" description="Reverse transcriptase" evidence="1">
    <location>
        <begin position="1"/>
        <end position="79"/>
    </location>
</feature>
<dbReference type="EMBL" id="JANPWB010000006">
    <property type="protein sequence ID" value="KAJ1182124.1"/>
    <property type="molecule type" value="Genomic_DNA"/>
</dbReference>
<sequence length="118" mass="13566">KIPILLFADDSFLISKTPMGLQILVNRFNLFCLNYGLELNFKKTKLMVFRPGSRKKCSISLDGDPLDKVSSIDYLGVRLTDKLHWEEQISKSAGLLQHLYCAFIGVRRLKLYLQQSRS</sequence>
<comment type="caution">
    <text evidence="2">The sequence shown here is derived from an EMBL/GenBank/DDBJ whole genome shotgun (WGS) entry which is preliminary data.</text>
</comment>
<evidence type="ECO:0000259" key="1">
    <source>
        <dbReference type="PROSITE" id="PS50878"/>
    </source>
</evidence>
<feature type="non-terminal residue" evidence="2">
    <location>
        <position position="118"/>
    </location>
</feature>
<dbReference type="Pfam" id="PF00078">
    <property type="entry name" value="RVT_1"/>
    <property type="match status" value="1"/>
</dbReference>
<dbReference type="AlphaFoldDB" id="A0AAV7U1Y3"/>
<evidence type="ECO:0000313" key="2">
    <source>
        <dbReference type="EMBL" id="KAJ1182124.1"/>
    </source>
</evidence>
<dbReference type="Proteomes" id="UP001066276">
    <property type="component" value="Chromosome 3_2"/>
</dbReference>